<protein>
    <submittedName>
        <fullName evidence="2">Uncharacterized protein</fullName>
    </submittedName>
</protein>
<dbReference type="EMBL" id="JBDJPC010000006">
    <property type="protein sequence ID" value="KAL1497457.1"/>
    <property type="molecule type" value="Genomic_DNA"/>
</dbReference>
<dbReference type="AlphaFoldDB" id="A0ABD1EME9"/>
<dbReference type="Pfam" id="PF16061">
    <property type="entry name" value="DUF4803"/>
    <property type="match status" value="1"/>
</dbReference>
<organism evidence="2 3">
    <name type="scientific">Hypothenemus hampei</name>
    <name type="common">Coffee berry borer</name>
    <dbReference type="NCBI Taxonomy" id="57062"/>
    <lineage>
        <taxon>Eukaryota</taxon>
        <taxon>Metazoa</taxon>
        <taxon>Ecdysozoa</taxon>
        <taxon>Arthropoda</taxon>
        <taxon>Hexapoda</taxon>
        <taxon>Insecta</taxon>
        <taxon>Pterygota</taxon>
        <taxon>Neoptera</taxon>
        <taxon>Endopterygota</taxon>
        <taxon>Coleoptera</taxon>
        <taxon>Polyphaga</taxon>
        <taxon>Cucujiformia</taxon>
        <taxon>Curculionidae</taxon>
        <taxon>Scolytinae</taxon>
        <taxon>Hypothenemus</taxon>
    </lineage>
</organism>
<name>A0ABD1EME9_HYPHA</name>
<proteinExistence type="predicted"/>
<comment type="caution">
    <text evidence="2">The sequence shown here is derived from an EMBL/GenBank/DDBJ whole genome shotgun (WGS) entry which is preliminary data.</text>
</comment>
<dbReference type="Proteomes" id="UP001566132">
    <property type="component" value="Unassembled WGS sequence"/>
</dbReference>
<dbReference type="PANTHER" id="PTHR47890">
    <property type="entry name" value="LD24308P"/>
    <property type="match status" value="1"/>
</dbReference>
<feature type="chain" id="PRO_5044809967" evidence="1">
    <location>
        <begin position="24"/>
        <end position="644"/>
    </location>
</feature>
<evidence type="ECO:0000256" key="1">
    <source>
        <dbReference type="SAM" id="SignalP"/>
    </source>
</evidence>
<reference evidence="2 3" key="1">
    <citation type="submission" date="2024-05" db="EMBL/GenBank/DDBJ databases">
        <title>Genetic variation in Jamaican populations of the coffee berry borer (Hypothenemus hampei).</title>
        <authorList>
            <person name="Errbii M."/>
            <person name="Myrie A."/>
        </authorList>
    </citation>
    <scope>NUCLEOTIDE SEQUENCE [LARGE SCALE GENOMIC DNA]</scope>
    <source>
        <strain evidence="2">JA-Hopewell-2020-01-JO</strain>
        <tissue evidence="2">Whole body</tissue>
    </source>
</reference>
<sequence length="644" mass="75139">MCKLGPIIYLFSTFCILSHLISAREPHEKLLSIDRLRYELFKLQDKLWTYVQHATYGPSEDIEKTRPEIETIREFEYFGELLKDNFNHDFTHGLEHLDGVWDLQRTFMEFRIVSAHYESFRRFQKQQTTPGRIPAPKQAYLDIAESVLDDPNNGVEQTLERIMENIEKNLFSAVAKEVEGDMMCSTKQSPQQVLYNLYEAIATTELKGQIMVQFSYMMLRLYGKGNFTKEAEHSQERYQERNNNAANIARSAMQKMSRELWKCDPKKHIKGETYEEITNLLQGYVQNEVDLNPDGTCRENCAEYTFTKSHGCYQNLYCRQQRSCSGKIIDCQFFDSDMWICNANPLSGRRYEYIEYENGRVLGRKQGCSRGTTKVDSWWRWLFWHCSYCFCLCDEQGPMSDRYFNMRSSISDIDNNKVVTGLRFVKHNRIIHLQIQQGELLPRMIINASTLEWKPVEDYKITDRKIFNGQDYHTMSWEKRRVDLDDLEADEGHVLTGVRFKEIGSHLNLEIYTTKFDFVTGKLKPEVSRWKDNPNTDVSVNKPRTKVHLVHPDIPTRTTSQSIPTSHTDQYIEFTHSDIDRDAAQTTVPFLDAQKVESLNAVPLTGAGIFHKGRQFFGGFIAPKIITFDVSQYLKVVFPSEEVN</sequence>
<gene>
    <name evidence="2" type="ORF">ABEB36_008426</name>
</gene>
<accession>A0ABD1EME9</accession>
<dbReference type="InterPro" id="IPR032062">
    <property type="entry name" value="DUF4803"/>
</dbReference>
<keyword evidence="1" id="KW-0732">Signal</keyword>
<evidence type="ECO:0000313" key="2">
    <source>
        <dbReference type="EMBL" id="KAL1497457.1"/>
    </source>
</evidence>
<evidence type="ECO:0000313" key="3">
    <source>
        <dbReference type="Proteomes" id="UP001566132"/>
    </source>
</evidence>
<feature type="signal peptide" evidence="1">
    <location>
        <begin position="1"/>
        <end position="23"/>
    </location>
</feature>
<keyword evidence="3" id="KW-1185">Reference proteome</keyword>
<dbReference type="PANTHER" id="PTHR47890:SF1">
    <property type="entry name" value="LD24308P"/>
    <property type="match status" value="1"/>
</dbReference>